<dbReference type="NCBIfam" id="TIGR04223">
    <property type="entry name" value="quorum_AgrD"/>
    <property type="match status" value="1"/>
</dbReference>
<dbReference type="RefSeq" id="WP_002151240.1">
    <property type="nucleotide sequence ID" value="NZ_NTVJ01000010.1"/>
</dbReference>
<gene>
    <name evidence="1" type="ORF">CN495_32530</name>
</gene>
<dbReference type="Proteomes" id="UP000219897">
    <property type="component" value="Unassembled WGS sequence"/>
</dbReference>
<dbReference type="AlphaFoldDB" id="A0ABD6RXM1"/>
<sequence length="55" mass="6428">MKKLFNYSTEYIQKLIYNLSLAIGERALENCCFLTAYEPELPKELQLNKQNQKGS</sequence>
<comment type="caution">
    <text evidence="1">The sequence shown here is derived from an EMBL/GenBank/DDBJ whole genome shotgun (WGS) entry which is preliminary data.</text>
</comment>
<dbReference type="InterPro" id="IPR009229">
    <property type="entry name" value="AgrD"/>
</dbReference>
<organism evidence="1 2">
    <name type="scientific">Bacillus thuringiensis</name>
    <dbReference type="NCBI Taxonomy" id="1428"/>
    <lineage>
        <taxon>Bacteria</taxon>
        <taxon>Bacillati</taxon>
        <taxon>Bacillota</taxon>
        <taxon>Bacilli</taxon>
        <taxon>Bacillales</taxon>
        <taxon>Bacillaceae</taxon>
        <taxon>Bacillus</taxon>
        <taxon>Bacillus cereus group</taxon>
    </lineage>
</organism>
<proteinExistence type="predicted"/>
<accession>A0ABD6RXM1</accession>
<protein>
    <submittedName>
        <fullName evidence="1">Cyclic lactone autoinducer peptide</fullName>
    </submittedName>
</protein>
<evidence type="ECO:0000313" key="2">
    <source>
        <dbReference type="Proteomes" id="UP000219897"/>
    </source>
</evidence>
<name>A0ABD6RXM1_BACTU</name>
<evidence type="ECO:0000313" key="1">
    <source>
        <dbReference type="EMBL" id="PER42607.1"/>
    </source>
</evidence>
<dbReference type="EMBL" id="NTYF01000190">
    <property type="protein sequence ID" value="PER42607.1"/>
    <property type="molecule type" value="Genomic_DNA"/>
</dbReference>
<reference evidence="1 2" key="1">
    <citation type="submission" date="2017-09" db="EMBL/GenBank/DDBJ databases">
        <title>Large-scale bioinformatics analysis of Bacillus genomes uncovers conserved roles of natural products in bacterial physiology.</title>
        <authorList>
            <consortium name="Agbiome Team Llc"/>
            <person name="Bleich R.M."/>
            <person name="Kirk G.J."/>
            <person name="Santa Maria K.C."/>
            <person name="Allen S.E."/>
            <person name="Farag S."/>
            <person name="Shank E.A."/>
            <person name="Bowers A."/>
        </authorList>
    </citation>
    <scope>NUCLEOTIDE SEQUENCE [LARGE SCALE GENOMIC DNA]</scope>
    <source>
        <strain evidence="1 2">AFS005140</strain>
    </source>
</reference>